<dbReference type="PROSITE" id="PS01162">
    <property type="entry name" value="QOR_ZETA_CRYSTAL"/>
    <property type="match status" value="1"/>
</dbReference>
<evidence type="ECO:0000256" key="4">
    <source>
        <dbReference type="ARBA" id="ARBA00022857"/>
    </source>
</evidence>
<dbReference type="InterPro" id="IPR036291">
    <property type="entry name" value="NAD(P)-bd_dom_sf"/>
</dbReference>
<dbReference type="SMART" id="SM00829">
    <property type="entry name" value="PKS_ER"/>
    <property type="match status" value="1"/>
</dbReference>
<dbReference type="RefSeq" id="WP_217645092.1">
    <property type="nucleotide sequence ID" value="NZ_FOTS01000026.1"/>
</dbReference>
<dbReference type="GO" id="GO:0016491">
    <property type="term" value="F:oxidoreductase activity"/>
    <property type="evidence" value="ECO:0007669"/>
    <property type="project" value="InterPro"/>
</dbReference>
<dbReference type="Pfam" id="PF08240">
    <property type="entry name" value="ADH_N"/>
    <property type="match status" value="1"/>
</dbReference>
<dbReference type="PANTHER" id="PTHR44154">
    <property type="entry name" value="QUINONE OXIDOREDUCTASE"/>
    <property type="match status" value="1"/>
</dbReference>
<evidence type="ECO:0000256" key="5">
    <source>
        <dbReference type="ARBA" id="ARBA00022884"/>
    </source>
</evidence>
<dbReference type="PANTHER" id="PTHR44154:SF1">
    <property type="entry name" value="QUINONE OXIDOREDUCTASE"/>
    <property type="match status" value="1"/>
</dbReference>
<dbReference type="InterPro" id="IPR051603">
    <property type="entry name" value="Zinc-ADH_QOR/CCCR"/>
</dbReference>
<dbReference type="SUPFAM" id="SSF51735">
    <property type="entry name" value="NAD(P)-binding Rossmann-fold domains"/>
    <property type="match status" value="1"/>
</dbReference>
<keyword evidence="3" id="KW-0963">Cytoplasm</keyword>
<keyword evidence="5" id="KW-0694">RNA-binding</keyword>
<evidence type="ECO:0000256" key="1">
    <source>
        <dbReference type="ARBA" id="ARBA00004496"/>
    </source>
</evidence>
<dbReference type="InterPro" id="IPR013154">
    <property type="entry name" value="ADH-like_N"/>
</dbReference>
<dbReference type="GO" id="GO:0008270">
    <property type="term" value="F:zinc ion binding"/>
    <property type="evidence" value="ECO:0007669"/>
    <property type="project" value="InterPro"/>
</dbReference>
<evidence type="ECO:0000313" key="7">
    <source>
        <dbReference type="EMBL" id="SFL93461.1"/>
    </source>
</evidence>
<comment type="subcellular location">
    <subcellularLocation>
        <location evidence="1">Cytoplasm</location>
    </subcellularLocation>
</comment>
<dbReference type="GO" id="GO:0005737">
    <property type="term" value="C:cytoplasm"/>
    <property type="evidence" value="ECO:0007669"/>
    <property type="project" value="UniProtKB-SubCell"/>
</dbReference>
<evidence type="ECO:0000256" key="2">
    <source>
        <dbReference type="ARBA" id="ARBA00011881"/>
    </source>
</evidence>
<accession>A0A1I4LRE1</accession>
<evidence type="ECO:0000256" key="3">
    <source>
        <dbReference type="ARBA" id="ARBA00022490"/>
    </source>
</evidence>
<dbReference type="InterPro" id="IPR020843">
    <property type="entry name" value="ER"/>
</dbReference>
<evidence type="ECO:0000313" key="8">
    <source>
        <dbReference type="Proteomes" id="UP000199520"/>
    </source>
</evidence>
<keyword evidence="4" id="KW-0521">NADP</keyword>
<dbReference type="GO" id="GO:0003723">
    <property type="term" value="F:RNA binding"/>
    <property type="evidence" value="ECO:0007669"/>
    <property type="project" value="UniProtKB-KW"/>
</dbReference>
<dbReference type="Proteomes" id="UP000199520">
    <property type="component" value="Unassembled WGS sequence"/>
</dbReference>
<evidence type="ECO:0000259" key="6">
    <source>
        <dbReference type="SMART" id="SM00829"/>
    </source>
</evidence>
<dbReference type="Gene3D" id="3.40.50.720">
    <property type="entry name" value="NAD(P)-binding Rossmann-like Domain"/>
    <property type="match status" value="1"/>
</dbReference>
<organism evidence="7 8">
    <name type="scientific">Pelosinus propionicus DSM 13327</name>
    <dbReference type="NCBI Taxonomy" id="1123291"/>
    <lineage>
        <taxon>Bacteria</taxon>
        <taxon>Bacillati</taxon>
        <taxon>Bacillota</taxon>
        <taxon>Negativicutes</taxon>
        <taxon>Selenomonadales</taxon>
        <taxon>Sporomusaceae</taxon>
        <taxon>Pelosinus</taxon>
    </lineage>
</organism>
<proteinExistence type="predicted"/>
<gene>
    <name evidence="7" type="ORF">SAMN04490355_102649</name>
</gene>
<dbReference type="EMBL" id="FOTS01000026">
    <property type="protein sequence ID" value="SFL93461.1"/>
    <property type="molecule type" value="Genomic_DNA"/>
</dbReference>
<dbReference type="Gene3D" id="3.90.180.10">
    <property type="entry name" value="Medium-chain alcohol dehydrogenases, catalytic domain"/>
    <property type="match status" value="1"/>
</dbReference>
<dbReference type="AlphaFoldDB" id="A0A1I4LRE1"/>
<sequence length="185" mass="19653">MKAMVIRNYGGPEVFEEADVKRPEVKAGYVLVKVIASSINPIETKIRSGLVPAITPAFPAILNSDFSGEIVSLGENVLQWNVGDEVFGCAGGVGQLQGALADYMLVDANLIAKKPSNIDHATAALFPLVSITAWEALREKVQIHPGDKVLIQGAAGGVGHIALQLAKQLGAVVYGTVRNQNRQRL</sequence>
<protein>
    <submittedName>
        <fullName evidence="7">Alcohol dehydrogenase GroES-like domain-containing protein</fullName>
    </submittedName>
</protein>
<dbReference type="STRING" id="1123291.SAMN04490355_102649"/>
<feature type="domain" description="Enoyl reductase (ER)" evidence="6">
    <location>
        <begin position="10"/>
        <end position="185"/>
    </location>
</feature>
<reference evidence="8" key="1">
    <citation type="submission" date="2016-10" db="EMBL/GenBank/DDBJ databases">
        <authorList>
            <person name="Varghese N."/>
            <person name="Submissions S."/>
        </authorList>
    </citation>
    <scope>NUCLEOTIDE SEQUENCE [LARGE SCALE GENOMIC DNA]</scope>
    <source>
        <strain evidence="8">DSM 13327</strain>
    </source>
</reference>
<comment type="subunit">
    <text evidence="2">Homotetramer.</text>
</comment>
<dbReference type="InterPro" id="IPR011032">
    <property type="entry name" value="GroES-like_sf"/>
</dbReference>
<name>A0A1I4LRE1_9FIRM</name>
<dbReference type="SUPFAM" id="SSF50129">
    <property type="entry name" value="GroES-like"/>
    <property type="match status" value="1"/>
</dbReference>
<dbReference type="InterPro" id="IPR002364">
    <property type="entry name" value="Quin_OxRdtase/zeta-crystal_CS"/>
</dbReference>
<keyword evidence="8" id="KW-1185">Reference proteome</keyword>